<keyword evidence="1 5" id="KW-0597">Phosphoprotein</keyword>
<dbReference type="Pfam" id="PF00072">
    <property type="entry name" value="Response_reg"/>
    <property type="match status" value="1"/>
</dbReference>
<dbReference type="GO" id="GO:0006355">
    <property type="term" value="P:regulation of DNA-templated transcription"/>
    <property type="evidence" value="ECO:0007669"/>
    <property type="project" value="InterPro"/>
</dbReference>
<dbReference type="RefSeq" id="WP_200811394.1">
    <property type="nucleotide sequence ID" value="NZ_FXAP01000003.1"/>
</dbReference>
<dbReference type="InterPro" id="IPR039420">
    <property type="entry name" value="WalR-like"/>
</dbReference>
<dbReference type="InterPro" id="IPR058245">
    <property type="entry name" value="NreC/VraR/RcsB-like_REC"/>
</dbReference>
<evidence type="ECO:0000259" key="6">
    <source>
        <dbReference type="PROSITE" id="PS50043"/>
    </source>
</evidence>
<evidence type="ECO:0000313" key="8">
    <source>
        <dbReference type="EMBL" id="ROR80503.1"/>
    </source>
</evidence>
<feature type="domain" description="Response regulatory" evidence="7">
    <location>
        <begin position="14"/>
        <end position="130"/>
    </location>
</feature>
<feature type="domain" description="HTH luxR-type" evidence="6">
    <location>
        <begin position="154"/>
        <end position="219"/>
    </location>
</feature>
<organism evidence="8 9">
    <name type="scientific">Plantibacter flavus</name>
    <dbReference type="NCBI Taxonomy" id="150123"/>
    <lineage>
        <taxon>Bacteria</taxon>
        <taxon>Bacillati</taxon>
        <taxon>Actinomycetota</taxon>
        <taxon>Actinomycetes</taxon>
        <taxon>Micrococcales</taxon>
        <taxon>Microbacteriaceae</taxon>
        <taxon>Plantibacter</taxon>
    </lineage>
</organism>
<evidence type="ECO:0000256" key="3">
    <source>
        <dbReference type="ARBA" id="ARBA00023125"/>
    </source>
</evidence>
<feature type="modified residue" description="4-aspartylphosphate" evidence="5">
    <location>
        <position position="65"/>
    </location>
</feature>
<comment type="caution">
    <text evidence="8">The sequence shown here is derived from an EMBL/GenBank/DDBJ whole genome shotgun (WGS) entry which is preliminary data.</text>
</comment>
<dbReference type="Proteomes" id="UP000266915">
    <property type="component" value="Unassembled WGS sequence"/>
</dbReference>
<dbReference type="PROSITE" id="PS50043">
    <property type="entry name" value="HTH_LUXR_2"/>
    <property type="match status" value="1"/>
</dbReference>
<evidence type="ECO:0000256" key="1">
    <source>
        <dbReference type="ARBA" id="ARBA00022553"/>
    </source>
</evidence>
<evidence type="ECO:0000256" key="4">
    <source>
        <dbReference type="ARBA" id="ARBA00023163"/>
    </source>
</evidence>
<evidence type="ECO:0000259" key="7">
    <source>
        <dbReference type="PROSITE" id="PS50110"/>
    </source>
</evidence>
<keyword evidence="4" id="KW-0804">Transcription</keyword>
<dbReference type="SMART" id="SM00421">
    <property type="entry name" value="HTH_LUXR"/>
    <property type="match status" value="1"/>
</dbReference>
<dbReference type="SMART" id="SM00448">
    <property type="entry name" value="REC"/>
    <property type="match status" value="1"/>
</dbReference>
<dbReference type="GO" id="GO:0000160">
    <property type="term" value="P:phosphorelay signal transduction system"/>
    <property type="evidence" value="ECO:0007669"/>
    <property type="project" value="InterPro"/>
</dbReference>
<name>A0A3N2BZ68_9MICO</name>
<dbReference type="PANTHER" id="PTHR43214:SF24">
    <property type="entry name" value="TRANSCRIPTIONAL REGULATORY PROTEIN NARL-RELATED"/>
    <property type="match status" value="1"/>
</dbReference>
<dbReference type="Pfam" id="PF00196">
    <property type="entry name" value="GerE"/>
    <property type="match status" value="1"/>
</dbReference>
<keyword evidence="3" id="KW-0238">DNA-binding</keyword>
<dbReference type="AlphaFoldDB" id="A0A3N2BZ68"/>
<evidence type="ECO:0000313" key="9">
    <source>
        <dbReference type="Proteomes" id="UP000266915"/>
    </source>
</evidence>
<dbReference type="SUPFAM" id="SSF46894">
    <property type="entry name" value="C-terminal effector domain of the bipartite response regulators"/>
    <property type="match status" value="1"/>
</dbReference>
<accession>A0A3N2BZ68</accession>
<dbReference type="PANTHER" id="PTHR43214">
    <property type="entry name" value="TWO-COMPONENT RESPONSE REGULATOR"/>
    <property type="match status" value="1"/>
</dbReference>
<dbReference type="CDD" id="cd06170">
    <property type="entry name" value="LuxR_C_like"/>
    <property type="match status" value="1"/>
</dbReference>
<dbReference type="PROSITE" id="PS00622">
    <property type="entry name" value="HTH_LUXR_1"/>
    <property type="match status" value="1"/>
</dbReference>
<sequence>MHHANGGAESSRIRVFVLDDHETIRRGVAEILRADPQMDLVGEAATAAEARRRIVATTPDVALLDVHLPDGNGIDVCRDMITAVPGIRCLMFTAYDEEPAMRASVVAGAAGFVSKTIHGDALLRAIHDVAAGRPVSSPEARRTAVIQLTPPAVHGIAESTLGLREQQILRLIAEGHTNRQIGERLGLAEKTIRNNVSSLLMKLGFERRTQAAVFEADRRHPAH</sequence>
<proteinExistence type="predicted"/>
<dbReference type="InterPro" id="IPR011006">
    <property type="entry name" value="CheY-like_superfamily"/>
</dbReference>
<keyword evidence="2" id="KW-0805">Transcription regulation</keyword>
<dbReference type="EMBL" id="RKHL01000001">
    <property type="protein sequence ID" value="ROR80503.1"/>
    <property type="molecule type" value="Genomic_DNA"/>
</dbReference>
<dbReference type="Gene3D" id="3.40.50.2300">
    <property type="match status" value="1"/>
</dbReference>
<dbReference type="PRINTS" id="PR00038">
    <property type="entry name" value="HTHLUXR"/>
</dbReference>
<keyword evidence="9" id="KW-1185">Reference proteome</keyword>
<dbReference type="InterPro" id="IPR000792">
    <property type="entry name" value="Tscrpt_reg_LuxR_C"/>
</dbReference>
<reference evidence="8 9" key="1">
    <citation type="submission" date="2018-11" db="EMBL/GenBank/DDBJ databases">
        <title>Sequencing the genomes of 1000 actinobacteria strains.</title>
        <authorList>
            <person name="Klenk H.-P."/>
        </authorList>
    </citation>
    <scope>NUCLEOTIDE SEQUENCE [LARGE SCALE GENOMIC DNA]</scope>
    <source>
        <strain evidence="8 9">DSM 14012</strain>
    </source>
</reference>
<dbReference type="InterPro" id="IPR001789">
    <property type="entry name" value="Sig_transdc_resp-reg_receiver"/>
</dbReference>
<evidence type="ECO:0000256" key="2">
    <source>
        <dbReference type="ARBA" id="ARBA00023015"/>
    </source>
</evidence>
<dbReference type="SUPFAM" id="SSF52172">
    <property type="entry name" value="CheY-like"/>
    <property type="match status" value="1"/>
</dbReference>
<dbReference type="PROSITE" id="PS50110">
    <property type="entry name" value="RESPONSE_REGULATORY"/>
    <property type="match status" value="1"/>
</dbReference>
<dbReference type="CDD" id="cd17535">
    <property type="entry name" value="REC_NarL-like"/>
    <property type="match status" value="1"/>
</dbReference>
<evidence type="ECO:0000256" key="5">
    <source>
        <dbReference type="PROSITE-ProRule" id="PRU00169"/>
    </source>
</evidence>
<dbReference type="GO" id="GO:0003677">
    <property type="term" value="F:DNA binding"/>
    <property type="evidence" value="ECO:0007669"/>
    <property type="project" value="UniProtKB-KW"/>
</dbReference>
<dbReference type="InterPro" id="IPR016032">
    <property type="entry name" value="Sig_transdc_resp-reg_C-effctor"/>
</dbReference>
<protein>
    <submittedName>
        <fullName evidence="8">LuxR family two component transcriptional regulator</fullName>
    </submittedName>
</protein>
<gene>
    <name evidence="8" type="ORF">EDD42_0544</name>
</gene>